<accession>A0ABN3JQN7</accession>
<dbReference type="Proteomes" id="UP001501231">
    <property type="component" value="Unassembled WGS sequence"/>
</dbReference>
<reference evidence="5 6" key="1">
    <citation type="journal article" date="2019" name="Int. J. Syst. Evol. Microbiol.">
        <title>The Global Catalogue of Microorganisms (GCM) 10K type strain sequencing project: providing services to taxonomists for standard genome sequencing and annotation.</title>
        <authorList>
            <consortium name="The Broad Institute Genomics Platform"/>
            <consortium name="The Broad Institute Genome Sequencing Center for Infectious Disease"/>
            <person name="Wu L."/>
            <person name="Ma J."/>
        </authorList>
    </citation>
    <scope>NUCLEOTIDE SEQUENCE [LARGE SCALE GENOMIC DNA]</scope>
    <source>
        <strain evidence="5 6">JCM 3325</strain>
    </source>
</reference>
<dbReference type="Pfam" id="PF07859">
    <property type="entry name" value="Abhydrolase_3"/>
    <property type="match status" value="1"/>
</dbReference>
<dbReference type="InterPro" id="IPR050300">
    <property type="entry name" value="GDXG_lipolytic_enzyme"/>
</dbReference>
<evidence type="ECO:0000256" key="2">
    <source>
        <dbReference type="ARBA" id="ARBA00022801"/>
    </source>
</evidence>
<evidence type="ECO:0000313" key="5">
    <source>
        <dbReference type="EMBL" id="GAA2436572.1"/>
    </source>
</evidence>
<dbReference type="PANTHER" id="PTHR48081">
    <property type="entry name" value="AB HYDROLASE SUPERFAMILY PROTEIN C4A8.06C"/>
    <property type="match status" value="1"/>
</dbReference>
<name>A0ABN3JQN7_9ACTN</name>
<dbReference type="SUPFAM" id="SSF53474">
    <property type="entry name" value="alpha/beta-Hydrolases"/>
    <property type="match status" value="1"/>
</dbReference>
<gene>
    <name evidence="5" type="ORF">GCM10010191_59170</name>
</gene>
<evidence type="ECO:0000259" key="4">
    <source>
        <dbReference type="Pfam" id="PF07859"/>
    </source>
</evidence>
<dbReference type="InterPro" id="IPR029058">
    <property type="entry name" value="AB_hydrolase_fold"/>
</dbReference>
<organism evidence="5 6">
    <name type="scientific">Actinomadura vinacea</name>
    <dbReference type="NCBI Taxonomy" id="115336"/>
    <lineage>
        <taxon>Bacteria</taxon>
        <taxon>Bacillati</taxon>
        <taxon>Actinomycetota</taxon>
        <taxon>Actinomycetes</taxon>
        <taxon>Streptosporangiales</taxon>
        <taxon>Thermomonosporaceae</taxon>
        <taxon>Actinomadura</taxon>
    </lineage>
</organism>
<evidence type="ECO:0000256" key="1">
    <source>
        <dbReference type="ARBA" id="ARBA00010515"/>
    </source>
</evidence>
<dbReference type="InterPro" id="IPR002168">
    <property type="entry name" value="Lipase_GDXG_HIS_AS"/>
</dbReference>
<comment type="caution">
    <text evidence="5">The sequence shown here is derived from an EMBL/GenBank/DDBJ whole genome shotgun (WGS) entry which is preliminary data.</text>
</comment>
<evidence type="ECO:0000313" key="6">
    <source>
        <dbReference type="Proteomes" id="UP001501231"/>
    </source>
</evidence>
<dbReference type="PROSITE" id="PS01173">
    <property type="entry name" value="LIPASE_GDXG_HIS"/>
    <property type="match status" value="1"/>
</dbReference>
<keyword evidence="2 5" id="KW-0378">Hydrolase</keyword>
<dbReference type="EMBL" id="BAAARW010000021">
    <property type="protein sequence ID" value="GAA2436572.1"/>
    <property type="molecule type" value="Genomic_DNA"/>
</dbReference>
<sequence>MTPETAPALAPEFAEMLAEEEAAAEDHPQLWDVPLAEAREFYRAMMTDGRTQAALAPVAETVDGELPLPGGPRPTRLYRPLAPRGRTVVYFHGGGWVLGDLDTHDPVARVLCDELGAVVVAVDAPLAPETPFPGPVTAAKAAVTRVAAARADLGGPGSPLIVAGDSSGANIAAAAVRHLAREEPGLVNAQFLLYPATDLAGGHPDTLPYATGHWLEAAHLRWFVRQYLPDPALASDPDASPALAPGLDVLPPTALVTAQFDVLRGEGARYAEALREAGVRVRYRDVPGMIHGFFGFTGLVPAAREAARLGCADLAELLDTR</sequence>
<proteinExistence type="inferred from homology"/>
<dbReference type="Gene3D" id="3.40.50.1820">
    <property type="entry name" value="alpha/beta hydrolase"/>
    <property type="match status" value="1"/>
</dbReference>
<feature type="domain" description="Alpha/beta hydrolase fold-3" evidence="4">
    <location>
        <begin position="88"/>
        <end position="294"/>
    </location>
</feature>
<comment type="similarity">
    <text evidence="1">Belongs to the 'GDXG' lipolytic enzyme family.</text>
</comment>
<dbReference type="InterPro" id="IPR033140">
    <property type="entry name" value="Lipase_GDXG_put_SER_AS"/>
</dbReference>
<dbReference type="RefSeq" id="WP_344593315.1">
    <property type="nucleotide sequence ID" value="NZ_BAAARW010000021.1"/>
</dbReference>
<protein>
    <submittedName>
        <fullName evidence="5">Alpha/beta hydrolase</fullName>
    </submittedName>
</protein>
<keyword evidence="6" id="KW-1185">Reference proteome</keyword>
<evidence type="ECO:0000256" key="3">
    <source>
        <dbReference type="PROSITE-ProRule" id="PRU10038"/>
    </source>
</evidence>
<dbReference type="GO" id="GO:0016787">
    <property type="term" value="F:hydrolase activity"/>
    <property type="evidence" value="ECO:0007669"/>
    <property type="project" value="UniProtKB-KW"/>
</dbReference>
<dbReference type="InterPro" id="IPR013094">
    <property type="entry name" value="AB_hydrolase_3"/>
</dbReference>
<dbReference type="PROSITE" id="PS01174">
    <property type="entry name" value="LIPASE_GDXG_SER"/>
    <property type="match status" value="1"/>
</dbReference>
<feature type="active site" evidence="3">
    <location>
        <position position="166"/>
    </location>
</feature>
<dbReference type="PANTHER" id="PTHR48081:SF8">
    <property type="entry name" value="ALPHA_BETA HYDROLASE FOLD-3 DOMAIN-CONTAINING PROTEIN-RELATED"/>
    <property type="match status" value="1"/>
</dbReference>